<dbReference type="InterPro" id="IPR013149">
    <property type="entry name" value="ADH-like_C"/>
</dbReference>
<dbReference type="InterPro" id="IPR013154">
    <property type="entry name" value="ADH-like_N"/>
</dbReference>
<evidence type="ECO:0000256" key="1">
    <source>
        <dbReference type="ARBA" id="ARBA00001947"/>
    </source>
</evidence>
<dbReference type="Pfam" id="PF00107">
    <property type="entry name" value="ADH_zinc_N"/>
    <property type="match status" value="1"/>
</dbReference>
<dbReference type="GO" id="GO:0008270">
    <property type="term" value="F:zinc ion binding"/>
    <property type="evidence" value="ECO:0007669"/>
    <property type="project" value="InterPro"/>
</dbReference>
<evidence type="ECO:0000256" key="6">
    <source>
        <dbReference type="ARBA" id="ARBA00023002"/>
    </source>
</evidence>
<dbReference type="Gene3D" id="3.40.50.720">
    <property type="entry name" value="NAD(P)-binding Rossmann-like Domain"/>
    <property type="match status" value="1"/>
</dbReference>
<dbReference type="AlphaFoldDB" id="A0A6H0S5D6"/>
<dbReference type="InterPro" id="IPR036291">
    <property type="entry name" value="NAD(P)-bd_dom_sf"/>
</dbReference>
<keyword evidence="5 10" id="KW-0862">Zinc</keyword>
<dbReference type="InterPro" id="IPR011032">
    <property type="entry name" value="GroES-like_sf"/>
</dbReference>
<evidence type="ECO:0000256" key="2">
    <source>
        <dbReference type="ARBA" id="ARBA00008072"/>
    </source>
</evidence>
<dbReference type="CDD" id="cd08279">
    <property type="entry name" value="Zn_ADH_class_III"/>
    <property type="match status" value="1"/>
</dbReference>
<reference evidence="12 13" key="1">
    <citation type="submission" date="2019-04" db="EMBL/GenBank/DDBJ databases">
        <title>Draft, Whole-Genome Sequence of the Anthracene-degrading Mycobacterium frederiksbergense LB501T, Isolated from a Polycyclic Aromatic Hydrocarbon (PAH)-Contaminated Soil.</title>
        <authorList>
            <person name="Augelletti F."/>
        </authorList>
    </citation>
    <scope>NUCLEOTIDE SEQUENCE [LARGE SCALE GENOMIC DNA]</scope>
    <source>
        <strain evidence="12 13">LB 501T</strain>
    </source>
</reference>
<proteinExistence type="inferred from homology"/>
<dbReference type="GO" id="GO:0004022">
    <property type="term" value="F:alcohol dehydrogenase (NAD+) activity"/>
    <property type="evidence" value="ECO:0007669"/>
    <property type="project" value="UniProtKB-EC"/>
</dbReference>
<evidence type="ECO:0000256" key="5">
    <source>
        <dbReference type="ARBA" id="ARBA00022833"/>
    </source>
</evidence>
<dbReference type="EC" id="1.1.1.1" evidence="3"/>
<dbReference type="Proteomes" id="UP000501849">
    <property type="component" value="Chromosome"/>
</dbReference>
<dbReference type="Pfam" id="PF08240">
    <property type="entry name" value="ADH_N"/>
    <property type="match status" value="1"/>
</dbReference>
<gene>
    <name evidence="12" type="ORF">EXE63_19420</name>
</gene>
<evidence type="ECO:0000259" key="11">
    <source>
        <dbReference type="SMART" id="SM00829"/>
    </source>
</evidence>
<dbReference type="PROSITE" id="PS00059">
    <property type="entry name" value="ADH_ZINC"/>
    <property type="match status" value="1"/>
</dbReference>
<comment type="catalytic activity">
    <reaction evidence="8">
        <text>a secondary alcohol + NAD(+) = a ketone + NADH + H(+)</text>
        <dbReference type="Rhea" id="RHEA:10740"/>
        <dbReference type="ChEBI" id="CHEBI:15378"/>
        <dbReference type="ChEBI" id="CHEBI:17087"/>
        <dbReference type="ChEBI" id="CHEBI:35681"/>
        <dbReference type="ChEBI" id="CHEBI:57540"/>
        <dbReference type="ChEBI" id="CHEBI:57945"/>
        <dbReference type="EC" id="1.1.1.1"/>
    </reaction>
</comment>
<dbReference type="KEGG" id="mfre:EXE63_19420"/>
<dbReference type="InterPro" id="IPR023921">
    <property type="entry name" value="ADH_Zn_actinomycetes"/>
</dbReference>
<keyword evidence="7" id="KW-0520">NAD</keyword>
<keyword evidence="13" id="KW-1185">Reference proteome</keyword>
<evidence type="ECO:0000256" key="9">
    <source>
        <dbReference type="ARBA" id="ARBA00049243"/>
    </source>
</evidence>
<organism evidence="12 13">
    <name type="scientific">Mycolicibacterium frederiksbergense</name>
    <dbReference type="NCBI Taxonomy" id="117567"/>
    <lineage>
        <taxon>Bacteria</taxon>
        <taxon>Bacillati</taxon>
        <taxon>Actinomycetota</taxon>
        <taxon>Actinomycetes</taxon>
        <taxon>Mycobacteriales</taxon>
        <taxon>Mycobacteriaceae</taxon>
        <taxon>Mycolicibacterium</taxon>
    </lineage>
</organism>
<evidence type="ECO:0000256" key="10">
    <source>
        <dbReference type="RuleBase" id="RU361277"/>
    </source>
</evidence>
<comment type="cofactor">
    <cofactor evidence="1 10">
        <name>Zn(2+)</name>
        <dbReference type="ChEBI" id="CHEBI:29105"/>
    </cofactor>
</comment>
<dbReference type="RefSeq" id="WP_105365220.1">
    <property type="nucleotide sequence ID" value="NZ_CAXUTK020000001.1"/>
</dbReference>
<keyword evidence="6 12" id="KW-0560">Oxidoreductase</keyword>
<name>A0A6H0S5D6_9MYCO</name>
<dbReference type="EMBL" id="CP038799">
    <property type="protein sequence ID" value="QIV82812.1"/>
    <property type="molecule type" value="Genomic_DNA"/>
</dbReference>
<dbReference type="InterPro" id="IPR020843">
    <property type="entry name" value="ER"/>
</dbReference>
<dbReference type="GO" id="GO:0005829">
    <property type="term" value="C:cytosol"/>
    <property type="evidence" value="ECO:0007669"/>
    <property type="project" value="TreeGrafter"/>
</dbReference>
<dbReference type="GO" id="GO:0051903">
    <property type="term" value="F:S-(hydroxymethyl)glutathione dehydrogenase [NAD(P)+] activity"/>
    <property type="evidence" value="ECO:0007669"/>
    <property type="project" value="TreeGrafter"/>
</dbReference>
<protein>
    <recommendedName>
        <fullName evidence="3">alcohol dehydrogenase</fullName>
        <ecNumber evidence="3">1.1.1.1</ecNumber>
    </recommendedName>
</protein>
<evidence type="ECO:0000313" key="12">
    <source>
        <dbReference type="EMBL" id="QIV82812.1"/>
    </source>
</evidence>
<dbReference type="InterPro" id="IPR002328">
    <property type="entry name" value="ADH_Zn_CS"/>
</dbReference>
<comment type="similarity">
    <text evidence="2 10">Belongs to the zinc-containing alcohol dehydrogenase family.</text>
</comment>
<evidence type="ECO:0000313" key="13">
    <source>
        <dbReference type="Proteomes" id="UP000501849"/>
    </source>
</evidence>
<evidence type="ECO:0000256" key="4">
    <source>
        <dbReference type="ARBA" id="ARBA00022723"/>
    </source>
</evidence>
<evidence type="ECO:0000256" key="3">
    <source>
        <dbReference type="ARBA" id="ARBA00013190"/>
    </source>
</evidence>
<dbReference type="SMART" id="SM00829">
    <property type="entry name" value="PKS_ER"/>
    <property type="match status" value="1"/>
</dbReference>
<dbReference type="PANTHER" id="PTHR43880">
    <property type="entry name" value="ALCOHOL DEHYDROGENASE"/>
    <property type="match status" value="1"/>
</dbReference>
<feature type="domain" description="Enoyl reductase (ER)" evidence="11">
    <location>
        <begin position="10"/>
        <end position="369"/>
    </location>
</feature>
<dbReference type="NCBIfam" id="TIGR03989">
    <property type="entry name" value="Rxyl_3153"/>
    <property type="match status" value="1"/>
</dbReference>
<comment type="catalytic activity">
    <reaction evidence="9">
        <text>a primary alcohol + NAD(+) = an aldehyde + NADH + H(+)</text>
        <dbReference type="Rhea" id="RHEA:10736"/>
        <dbReference type="ChEBI" id="CHEBI:15378"/>
        <dbReference type="ChEBI" id="CHEBI:15734"/>
        <dbReference type="ChEBI" id="CHEBI:17478"/>
        <dbReference type="ChEBI" id="CHEBI:57540"/>
        <dbReference type="ChEBI" id="CHEBI:57945"/>
        <dbReference type="EC" id="1.1.1.1"/>
    </reaction>
</comment>
<accession>A0A6H0S5D6</accession>
<dbReference type="SUPFAM" id="SSF51735">
    <property type="entry name" value="NAD(P)-binding Rossmann-fold domains"/>
    <property type="match status" value="1"/>
</dbReference>
<dbReference type="PANTHER" id="PTHR43880:SF12">
    <property type="entry name" value="ALCOHOL DEHYDROGENASE CLASS-3"/>
    <property type="match status" value="1"/>
</dbReference>
<keyword evidence="4 10" id="KW-0479">Metal-binding</keyword>
<evidence type="ECO:0000256" key="7">
    <source>
        <dbReference type="ARBA" id="ARBA00023027"/>
    </source>
</evidence>
<dbReference type="GO" id="GO:0046294">
    <property type="term" value="P:formaldehyde catabolic process"/>
    <property type="evidence" value="ECO:0007669"/>
    <property type="project" value="TreeGrafter"/>
</dbReference>
<dbReference type="SUPFAM" id="SSF50129">
    <property type="entry name" value="GroES-like"/>
    <property type="match status" value="2"/>
</dbReference>
<dbReference type="Gene3D" id="3.90.180.10">
    <property type="entry name" value="Medium-chain alcohol dehydrogenases, catalytic domain"/>
    <property type="match status" value="1"/>
</dbReference>
<sequence length="376" mass="39749">MKTKGALIREFNQPWAIEEIEIGDPVKDEVKIQMEASGMCHSDHHLVTGDIPMAGFPVLGGHEGAGIITEVGPGVEGLEPGDHVVLSFIPSCGACPSCQAGLRNLCDLGAMLLQGTAVSDNTHRIHTADGAPVIPMTLLGTFSPYMVVHKSSVVKIDPSIPFEVACLVGCGVTTGYGSAVRSANVRPGDDVVIAGIGGVGMGALQGALNAGARNIFAVDPVEWKRDQALKFGATHAYPDIFAAMAGVAEVTAGRMASKTIITTGELHGEEIDNYLNITAKGGTCVVTAVANMAKSDVTLNLSMLTLLQKNLQGTIFGGGNPHHDIPQLLSMYKAGRLNLDDMVTRQYKLEQINDGYKDMLEGRNIRGVIRYTDADR</sequence>
<evidence type="ECO:0000256" key="8">
    <source>
        <dbReference type="ARBA" id="ARBA00049164"/>
    </source>
</evidence>